<comment type="caution">
    <text evidence="1">The sequence shown here is derived from an EMBL/GenBank/DDBJ whole genome shotgun (WGS) entry which is preliminary data.</text>
</comment>
<evidence type="ECO:0000313" key="1">
    <source>
        <dbReference type="EMBL" id="OGY36602.1"/>
    </source>
</evidence>
<dbReference type="AlphaFoldDB" id="A0A1G1X9F4"/>
<protein>
    <submittedName>
        <fullName evidence="1">Uncharacterized protein</fullName>
    </submittedName>
</protein>
<dbReference type="EMBL" id="MHHS01000032">
    <property type="protein sequence ID" value="OGY36602.1"/>
    <property type="molecule type" value="Genomic_DNA"/>
</dbReference>
<sequence>MLVVYMKKPRADCAGFDSLLYGLDAAESVELRTVHTHNSMQCSMLEFVVKIVNHCKCRQFKSQTLFVPRFIRKFNLYDCQVFV</sequence>
<evidence type="ECO:0000313" key="2">
    <source>
        <dbReference type="Proteomes" id="UP000177941"/>
    </source>
</evidence>
<accession>A0A1G1X9F4</accession>
<reference evidence="1 2" key="1">
    <citation type="journal article" date="2016" name="Nat. Commun.">
        <title>Thousands of microbial genomes shed light on interconnected biogeochemical processes in an aquifer system.</title>
        <authorList>
            <person name="Anantharaman K."/>
            <person name="Brown C.T."/>
            <person name="Hug L.A."/>
            <person name="Sharon I."/>
            <person name="Castelle C.J."/>
            <person name="Probst A.J."/>
            <person name="Thomas B.C."/>
            <person name="Singh A."/>
            <person name="Wilkins M.J."/>
            <person name="Karaoz U."/>
            <person name="Brodie E.L."/>
            <person name="Williams K.H."/>
            <person name="Hubbard S.S."/>
            <person name="Banfield J.F."/>
        </authorList>
    </citation>
    <scope>NUCLEOTIDE SEQUENCE [LARGE SCALE GENOMIC DNA]</scope>
</reference>
<gene>
    <name evidence="1" type="ORF">A3E36_03360</name>
</gene>
<proteinExistence type="predicted"/>
<name>A0A1G1X9F4_9BACT</name>
<dbReference type="Proteomes" id="UP000177941">
    <property type="component" value="Unassembled WGS sequence"/>
</dbReference>
<organism evidence="1 2">
    <name type="scientific">Candidatus Andersenbacteria bacterium RIFCSPHIGHO2_12_FULL_45_11b</name>
    <dbReference type="NCBI Taxonomy" id="1797282"/>
    <lineage>
        <taxon>Bacteria</taxon>
        <taxon>Candidatus Anderseniibacteriota</taxon>
    </lineage>
</organism>